<keyword evidence="2" id="KW-0812">Transmembrane</keyword>
<evidence type="ECO:0000256" key="1">
    <source>
        <dbReference type="SAM" id="MobiDB-lite"/>
    </source>
</evidence>
<protein>
    <recommendedName>
        <fullName evidence="5">DUF4307 domain-containing protein</fullName>
    </recommendedName>
</protein>
<feature type="compositionally biased region" description="Polar residues" evidence="1">
    <location>
        <begin position="1"/>
        <end position="12"/>
    </location>
</feature>
<evidence type="ECO:0000313" key="4">
    <source>
        <dbReference type="Proteomes" id="UP000011666"/>
    </source>
</evidence>
<name>M0QQD7_9ACTN</name>
<sequence>MQSSDGGVTSPRSGPRATYPEEQSPHTRRRWYIGLSVLVVAAGLGLAVLGYQKFADPPVSGQVTGYQILSPSRVAVQFTVTRSDPGQSVACVVRGRSADGGETGRREILIPPASESQVGVRTEVTTSRAPVIGEVFGCTADVPAYLTATDES</sequence>
<reference evidence="3 4" key="1">
    <citation type="submission" date="2013-01" db="EMBL/GenBank/DDBJ databases">
        <title>Whole genome shotgun sequence of Gordonia soli NBRC 108243.</title>
        <authorList>
            <person name="Isaki-Nakamura S."/>
            <person name="Hosoyama A."/>
            <person name="Tsuchikane K."/>
            <person name="Ando Y."/>
            <person name="Baba S."/>
            <person name="Ohji S."/>
            <person name="Hamada M."/>
            <person name="Tamura T."/>
            <person name="Yamazoe A."/>
            <person name="Yamazaki S."/>
            <person name="Fujita N."/>
        </authorList>
    </citation>
    <scope>NUCLEOTIDE SEQUENCE [LARGE SCALE GENOMIC DNA]</scope>
    <source>
        <strain evidence="3 4">NBRC 108243</strain>
    </source>
</reference>
<keyword evidence="2" id="KW-0472">Membrane</keyword>
<gene>
    <name evidence="3" type="ORF">GS4_35_00320</name>
</gene>
<dbReference type="STRING" id="1223545.GS4_35_00320"/>
<dbReference type="Proteomes" id="UP000011666">
    <property type="component" value="Unassembled WGS sequence"/>
</dbReference>
<feature type="transmembrane region" description="Helical" evidence="2">
    <location>
        <begin position="31"/>
        <end position="51"/>
    </location>
</feature>
<accession>M0QQD7</accession>
<dbReference type="Pfam" id="PF14155">
    <property type="entry name" value="DUF4307"/>
    <property type="match status" value="1"/>
</dbReference>
<organism evidence="3 4">
    <name type="scientific">Gordonia soli NBRC 108243</name>
    <dbReference type="NCBI Taxonomy" id="1223545"/>
    <lineage>
        <taxon>Bacteria</taxon>
        <taxon>Bacillati</taxon>
        <taxon>Actinomycetota</taxon>
        <taxon>Actinomycetes</taxon>
        <taxon>Mycobacteriales</taxon>
        <taxon>Gordoniaceae</taxon>
        <taxon>Gordonia</taxon>
    </lineage>
</organism>
<keyword evidence="2" id="KW-1133">Transmembrane helix</keyword>
<proteinExistence type="predicted"/>
<keyword evidence="4" id="KW-1185">Reference proteome</keyword>
<dbReference type="AlphaFoldDB" id="M0QQD7"/>
<feature type="region of interest" description="Disordered" evidence="1">
    <location>
        <begin position="1"/>
        <end position="25"/>
    </location>
</feature>
<dbReference type="EMBL" id="BANX01000035">
    <property type="protein sequence ID" value="GAC70456.1"/>
    <property type="molecule type" value="Genomic_DNA"/>
</dbReference>
<dbReference type="eggNOG" id="ENOG5033B4I">
    <property type="taxonomic scope" value="Bacteria"/>
</dbReference>
<dbReference type="InterPro" id="IPR025443">
    <property type="entry name" value="DUF4307"/>
</dbReference>
<evidence type="ECO:0000256" key="2">
    <source>
        <dbReference type="SAM" id="Phobius"/>
    </source>
</evidence>
<comment type="caution">
    <text evidence="3">The sequence shown here is derived from an EMBL/GenBank/DDBJ whole genome shotgun (WGS) entry which is preliminary data.</text>
</comment>
<evidence type="ECO:0008006" key="5">
    <source>
        <dbReference type="Google" id="ProtNLM"/>
    </source>
</evidence>
<dbReference type="RefSeq" id="WP_007624508.1">
    <property type="nucleotide sequence ID" value="NZ_BANX01000035.1"/>
</dbReference>
<dbReference type="OrthoDB" id="4425882at2"/>
<evidence type="ECO:0000313" key="3">
    <source>
        <dbReference type="EMBL" id="GAC70456.1"/>
    </source>
</evidence>